<name>A0ACC2UVQ4_9TREE</name>
<protein>
    <submittedName>
        <fullName evidence="1">Uncharacterized protein</fullName>
    </submittedName>
</protein>
<gene>
    <name evidence="1" type="ORF">QFC20_007846</name>
</gene>
<proteinExistence type="predicted"/>
<dbReference type="EMBL" id="JASBWS010000229">
    <property type="protein sequence ID" value="KAJ9090706.1"/>
    <property type="molecule type" value="Genomic_DNA"/>
</dbReference>
<sequence>MGIPAYSSATPQDVKRPLFSVKAVVSQAAAKQEMELKGKTDLSDPAVEHWRYLYLCGYETYLMAYERKVRQDAYYEMGKDMARAIRDMLGDDHDSRSNEKLPKLVETEVKLLLMTQHSLDKAFREGWISAMSEMPQETARSICDTVGIRASEGQTAETS</sequence>
<evidence type="ECO:0000313" key="1">
    <source>
        <dbReference type="EMBL" id="KAJ9090706.1"/>
    </source>
</evidence>
<keyword evidence="2" id="KW-1185">Reference proteome</keyword>
<evidence type="ECO:0000313" key="2">
    <source>
        <dbReference type="Proteomes" id="UP001230649"/>
    </source>
</evidence>
<accession>A0ACC2UVQ4</accession>
<reference evidence="1" key="1">
    <citation type="submission" date="2023-04" db="EMBL/GenBank/DDBJ databases">
        <title>Draft Genome sequencing of Naganishia species isolated from polar environments using Oxford Nanopore Technology.</title>
        <authorList>
            <person name="Leo P."/>
            <person name="Venkateswaran K."/>
        </authorList>
    </citation>
    <scope>NUCLEOTIDE SEQUENCE</scope>
    <source>
        <strain evidence="1">MNA-CCFEE 5262</strain>
    </source>
</reference>
<dbReference type="Proteomes" id="UP001230649">
    <property type="component" value="Unassembled WGS sequence"/>
</dbReference>
<organism evidence="1 2">
    <name type="scientific">Naganishia adeliensis</name>
    <dbReference type="NCBI Taxonomy" id="92952"/>
    <lineage>
        <taxon>Eukaryota</taxon>
        <taxon>Fungi</taxon>
        <taxon>Dikarya</taxon>
        <taxon>Basidiomycota</taxon>
        <taxon>Agaricomycotina</taxon>
        <taxon>Tremellomycetes</taxon>
        <taxon>Filobasidiales</taxon>
        <taxon>Filobasidiaceae</taxon>
        <taxon>Naganishia</taxon>
    </lineage>
</organism>
<comment type="caution">
    <text evidence="1">The sequence shown here is derived from an EMBL/GenBank/DDBJ whole genome shotgun (WGS) entry which is preliminary data.</text>
</comment>